<evidence type="ECO:0000313" key="3">
    <source>
        <dbReference type="Proteomes" id="UP000789803"/>
    </source>
</evidence>
<accession>A0ABN7KC61</accession>
<keyword evidence="1" id="KW-0175">Coiled coil</keyword>
<dbReference type="Proteomes" id="UP000789803">
    <property type="component" value="Unassembled WGS sequence"/>
</dbReference>
<proteinExistence type="predicted"/>
<dbReference type="RefSeq" id="WP_229933350.1">
    <property type="nucleotide sequence ID" value="NZ_CAJHOF010000017.1"/>
</dbReference>
<organism evidence="2 3">
    <name type="scientific">Campylobacter majalis</name>
    <dbReference type="NCBI Taxonomy" id="2790656"/>
    <lineage>
        <taxon>Bacteria</taxon>
        <taxon>Pseudomonadati</taxon>
        <taxon>Campylobacterota</taxon>
        <taxon>Epsilonproteobacteria</taxon>
        <taxon>Campylobacterales</taxon>
        <taxon>Campylobacteraceae</taxon>
        <taxon>Campylobacter</taxon>
    </lineage>
</organism>
<reference evidence="2 3" key="1">
    <citation type="submission" date="2020-11" db="EMBL/GenBank/DDBJ databases">
        <authorList>
            <person name="Peeters C."/>
        </authorList>
    </citation>
    <scope>NUCLEOTIDE SEQUENCE [LARGE SCALE GENOMIC DNA]</scope>
    <source>
        <strain evidence="2 3">LMG 7974</strain>
    </source>
</reference>
<feature type="coiled-coil region" evidence="1">
    <location>
        <begin position="22"/>
        <end position="53"/>
    </location>
</feature>
<comment type="caution">
    <text evidence="2">The sequence shown here is derived from an EMBL/GenBank/DDBJ whole genome shotgun (WGS) entry which is preliminary data.</text>
</comment>
<evidence type="ECO:0000313" key="2">
    <source>
        <dbReference type="EMBL" id="CAD7289493.1"/>
    </source>
</evidence>
<dbReference type="EMBL" id="CAJHOF010000017">
    <property type="protein sequence ID" value="CAD7289493.1"/>
    <property type="molecule type" value="Genomic_DNA"/>
</dbReference>
<evidence type="ECO:0000256" key="1">
    <source>
        <dbReference type="SAM" id="Coils"/>
    </source>
</evidence>
<protein>
    <submittedName>
        <fullName evidence="2">Uncharacterized protein</fullName>
    </submittedName>
</protein>
<keyword evidence="3" id="KW-1185">Reference proteome</keyword>
<name>A0ABN7KC61_9BACT</name>
<sequence length="94" mass="11249">MQTTIDYQKYDNMSKKSLFNALLSAEKKYDTMRENLEKKIKAQRELVSFLREKITLSINEKKSNLDIAIEQFNNGDVYKYNSYDEYEKDMNNEV</sequence>
<gene>
    <name evidence="2" type="ORF">LMG7974_01570</name>
</gene>